<keyword evidence="3" id="KW-1185">Reference proteome</keyword>
<gene>
    <name evidence="2" type="ORF">Salmuc_01124</name>
</gene>
<name>S9QZR4_9RHOB</name>
<dbReference type="InterPro" id="IPR027417">
    <property type="entry name" value="P-loop_NTPase"/>
</dbReference>
<feature type="compositionally biased region" description="Basic and acidic residues" evidence="1">
    <location>
        <begin position="293"/>
        <end position="304"/>
    </location>
</feature>
<sequence>MDVILHLGAHRTGSTTFQCYMRGADARLAGQGIGFWGPRRTRDGLLHDLIVPSARRGAAQRATGRLRLARTTSERRGLQALVISDENVIGTMRACLRRRRLYPEAGPRGARLAAGLRPVRRAVLSIRSPEYWWASALAHLLGRGVPVPEARLIDEILAPERSWRQVVAEVARALPEAELIVVPAERFAPRPDALLRIATQAQAVPMLPPGGIRANRSPDLPALRALLTELGEHPAQLPPGEGRWMPFTPAQAAQLRERYADDLFWLRAGANGLARLEEDPEPLTDRLTWPPVLKERGRDDDSQEGRLAQTR</sequence>
<dbReference type="AlphaFoldDB" id="S9QZR4"/>
<dbReference type="SUPFAM" id="SSF52540">
    <property type="entry name" value="P-loop containing nucleoside triphosphate hydrolases"/>
    <property type="match status" value="1"/>
</dbReference>
<organism evidence="2 3">
    <name type="scientific">Salipiger mucosus DSM 16094</name>
    <dbReference type="NCBI Taxonomy" id="1123237"/>
    <lineage>
        <taxon>Bacteria</taxon>
        <taxon>Pseudomonadati</taxon>
        <taxon>Pseudomonadota</taxon>
        <taxon>Alphaproteobacteria</taxon>
        <taxon>Rhodobacterales</taxon>
        <taxon>Roseobacteraceae</taxon>
        <taxon>Salipiger</taxon>
    </lineage>
</organism>
<dbReference type="Proteomes" id="UP000015347">
    <property type="component" value="Unassembled WGS sequence"/>
</dbReference>
<dbReference type="EMBL" id="APVH01000010">
    <property type="protein sequence ID" value="EPX85168.1"/>
    <property type="molecule type" value="Genomic_DNA"/>
</dbReference>
<comment type="caution">
    <text evidence="2">The sequence shown here is derived from an EMBL/GenBank/DDBJ whole genome shotgun (WGS) entry which is preliminary data.</text>
</comment>
<dbReference type="STRING" id="1123237.Salmuc_01124"/>
<accession>S9QZR4</accession>
<reference evidence="3" key="1">
    <citation type="journal article" date="2014" name="Stand. Genomic Sci.">
        <title>Genome sequence of the exopolysaccharide-producing Salipiger mucosus type strain (DSM 16094(T)), a moderately halophilic member of the Roseobacter clade.</title>
        <authorList>
            <person name="Riedel T."/>
            <person name="Spring S."/>
            <person name="Fiebig A."/>
            <person name="Petersen J."/>
            <person name="Kyrpides N.C."/>
            <person name="Goker M."/>
            <person name="Klenk H.P."/>
        </authorList>
    </citation>
    <scope>NUCLEOTIDE SEQUENCE [LARGE SCALE GENOMIC DNA]</scope>
    <source>
        <strain evidence="3">DSM 16094</strain>
    </source>
</reference>
<evidence type="ECO:0000256" key="1">
    <source>
        <dbReference type="SAM" id="MobiDB-lite"/>
    </source>
</evidence>
<proteinExistence type="predicted"/>
<dbReference type="HOGENOM" id="CLU_893955_0_0_5"/>
<dbReference type="eggNOG" id="ENOG502Z9T4">
    <property type="taxonomic scope" value="Bacteria"/>
</dbReference>
<protein>
    <recommendedName>
        <fullName evidence="4">Sulfotransferase family protein</fullName>
    </recommendedName>
</protein>
<evidence type="ECO:0008006" key="4">
    <source>
        <dbReference type="Google" id="ProtNLM"/>
    </source>
</evidence>
<evidence type="ECO:0000313" key="2">
    <source>
        <dbReference type="EMBL" id="EPX85168.1"/>
    </source>
</evidence>
<dbReference type="OrthoDB" id="8481769at2"/>
<evidence type="ECO:0000313" key="3">
    <source>
        <dbReference type="Proteomes" id="UP000015347"/>
    </source>
</evidence>
<feature type="region of interest" description="Disordered" evidence="1">
    <location>
        <begin position="277"/>
        <end position="311"/>
    </location>
</feature>